<evidence type="ECO:0000313" key="12">
    <source>
        <dbReference type="Proteomes" id="UP001626549"/>
    </source>
</evidence>
<evidence type="ECO:0000259" key="10">
    <source>
        <dbReference type="PROSITE" id="PS51007"/>
    </source>
</evidence>
<name>A0ABZ0IG13_9GAMM</name>
<accession>A0ABZ0IG13</accession>
<evidence type="ECO:0000256" key="9">
    <source>
        <dbReference type="SAM" id="SignalP"/>
    </source>
</evidence>
<dbReference type="InterPro" id="IPR009056">
    <property type="entry name" value="Cyt_c-like_dom"/>
</dbReference>
<keyword evidence="7 8" id="KW-0408">Iron</keyword>
<evidence type="ECO:0000256" key="4">
    <source>
        <dbReference type="ARBA" id="ARBA00022723"/>
    </source>
</evidence>
<keyword evidence="4 8" id="KW-0479">Metal-binding</keyword>
<keyword evidence="12" id="KW-1185">Reference proteome</keyword>
<sequence>MIKTRRVSYFIAATMGATIGLLHASLTAAADVDLGKALYAPCVACHGADGAGIAAMNGPALAGQDGAYLERQLHNFKSGVRGNDERDTLGKQMQGMAALLADEASVANVVAYIGSLPSVNTSGTIEHDQRNGEVQYNASCGACHGPAGKGNSTMNAPRLAGLDEAYLRRQYANFADGVRGSHEDDRLGRQMQMMATMLSTEKDVTDVIGYLLSQ</sequence>
<dbReference type="SUPFAM" id="SSF46626">
    <property type="entry name" value="Cytochrome c"/>
    <property type="match status" value="2"/>
</dbReference>
<dbReference type="Gene3D" id="1.10.760.10">
    <property type="entry name" value="Cytochrome c-like domain"/>
    <property type="match status" value="2"/>
</dbReference>
<feature type="domain" description="Cytochrome c" evidence="10">
    <location>
        <begin position="30"/>
        <end position="117"/>
    </location>
</feature>
<dbReference type="InterPro" id="IPR024167">
    <property type="entry name" value="Cytochrome_c4-like"/>
</dbReference>
<evidence type="ECO:0000256" key="8">
    <source>
        <dbReference type="PROSITE-ProRule" id="PRU00433"/>
    </source>
</evidence>
<evidence type="ECO:0000256" key="5">
    <source>
        <dbReference type="ARBA" id="ARBA00022764"/>
    </source>
</evidence>
<dbReference type="RefSeq" id="WP_407329134.1">
    <property type="nucleotide sequence ID" value="NZ_CP136865.1"/>
</dbReference>
<dbReference type="PROSITE" id="PS51007">
    <property type="entry name" value="CYTC"/>
    <property type="match status" value="2"/>
</dbReference>
<dbReference type="PANTHER" id="PTHR33751:SF9">
    <property type="entry name" value="CYTOCHROME C4"/>
    <property type="match status" value="1"/>
</dbReference>
<proteinExistence type="predicted"/>
<dbReference type="EMBL" id="CP136865">
    <property type="protein sequence ID" value="WOJ97998.1"/>
    <property type="molecule type" value="Genomic_DNA"/>
</dbReference>
<evidence type="ECO:0000256" key="7">
    <source>
        <dbReference type="ARBA" id="ARBA00023004"/>
    </source>
</evidence>
<evidence type="ECO:0000313" key="11">
    <source>
        <dbReference type="EMBL" id="WOJ97998.1"/>
    </source>
</evidence>
<keyword evidence="2" id="KW-0813">Transport</keyword>
<dbReference type="PIRSF" id="PIRSF000005">
    <property type="entry name" value="Cytochrome_c4"/>
    <property type="match status" value="1"/>
</dbReference>
<dbReference type="InterPro" id="IPR050597">
    <property type="entry name" value="Cytochrome_c_Oxidase_Subunit"/>
</dbReference>
<evidence type="ECO:0000256" key="1">
    <source>
        <dbReference type="ARBA" id="ARBA00004418"/>
    </source>
</evidence>
<feature type="chain" id="PRO_5046055923" evidence="9">
    <location>
        <begin position="25"/>
        <end position="214"/>
    </location>
</feature>
<gene>
    <name evidence="11" type="ORF">R0137_05330</name>
</gene>
<keyword evidence="5" id="KW-0574">Periplasm</keyword>
<comment type="subcellular location">
    <subcellularLocation>
        <location evidence="1">Periplasm</location>
    </subcellularLocation>
</comment>
<evidence type="ECO:0000256" key="3">
    <source>
        <dbReference type="ARBA" id="ARBA00022617"/>
    </source>
</evidence>
<evidence type="ECO:0000256" key="6">
    <source>
        <dbReference type="ARBA" id="ARBA00022982"/>
    </source>
</evidence>
<dbReference type="Proteomes" id="UP001626549">
    <property type="component" value="Chromosome"/>
</dbReference>
<feature type="signal peptide" evidence="9">
    <location>
        <begin position="1"/>
        <end position="24"/>
    </location>
</feature>
<dbReference type="PANTHER" id="PTHR33751">
    <property type="entry name" value="CBB3-TYPE CYTOCHROME C OXIDASE SUBUNIT FIXP"/>
    <property type="match status" value="1"/>
</dbReference>
<dbReference type="InterPro" id="IPR036909">
    <property type="entry name" value="Cyt_c-like_dom_sf"/>
</dbReference>
<evidence type="ECO:0000256" key="2">
    <source>
        <dbReference type="ARBA" id="ARBA00022448"/>
    </source>
</evidence>
<keyword evidence="9" id="KW-0732">Signal</keyword>
<reference evidence="11 12" key="1">
    <citation type="submission" date="2023-10" db="EMBL/GenBank/DDBJ databases">
        <title>Two novel species belonging to the OM43/NOR5 clade.</title>
        <authorList>
            <person name="Park M."/>
        </authorList>
    </citation>
    <scope>NUCLEOTIDE SEQUENCE [LARGE SCALE GENOMIC DNA]</scope>
    <source>
        <strain evidence="11 12">IMCC45268</strain>
    </source>
</reference>
<organism evidence="11 12">
    <name type="scientific">Congregibacter brevis</name>
    <dbReference type="NCBI Taxonomy" id="3081201"/>
    <lineage>
        <taxon>Bacteria</taxon>
        <taxon>Pseudomonadati</taxon>
        <taxon>Pseudomonadota</taxon>
        <taxon>Gammaproteobacteria</taxon>
        <taxon>Cellvibrionales</taxon>
        <taxon>Halieaceae</taxon>
        <taxon>Congregibacter</taxon>
    </lineage>
</organism>
<dbReference type="Pfam" id="PF00034">
    <property type="entry name" value="Cytochrom_C"/>
    <property type="match status" value="2"/>
</dbReference>
<feature type="domain" description="Cytochrome c" evidence="10">
    <location>
        <begin position="127"/>
        <end position="214"/>
    </location>
</feature>
<protein>
    <submittedName>
        <fullName evidence="11">C-type cytochrome</fullName>
    </submittedName>
</protein>
<keyword evidence="6" id="KW-0249">Electron transport</keyword>
<keyword evidence="3 8" id="KW-0349">Heme</keyword>